<gene>
    <name evidence="1" type="ORF">P3F89_27300</name>
</gene>
<dbReference type="InterPro" id="IPR029057">
    <property type="entry name" value="PRTase-like"/>
</dbReference>
<proteinExistence type="predicted"/>
<dbReference type="RefSeq" id="WP_309573972.1">
    <property type="nucleotide sequence ID" value="NZ_CP119876.1"/>
</dbReference>
<evidence type="ECO:0000313" key="2">
    <source>
        <dbReference type="Proteomes" id="UP001260090"/>
    </source>
</evidence>
<name>A0ABD7ZYW5_9BACI</name>
<organism evidence="1 2">
    <name type="scientific">Bacillus tropicus</name>
    <dbReference type="NCBI Taxonomy" id="2026188"/>
    <lineage>
        <taxon>Bacteria</taxon>
        <taxon>Bacillati</taxon>
        <taxon>Bacillota</taxon>
        <taxon>Bacilli</taxon>
        <taxon>Bacillales</taxon>
        <taxon>Bacillaceae</taxon>
        <taxon>Bacillus</taxon>
        <taxon>Bacillus cereus group</taxon>
    </lineage>
</organism>
<dbReference type="EMBL" id="CP119876">
    <property type="protein sequence ID" value="WMY18304.1"/>
    <property type="molecule type" value="Genomic_DNA"/>
</dbReference>
<sequence>MTKKNKMIFISKLVFFTEDNELIEDNLKVADLFYEEDIFLAIIARQPTINILKNKIPKEYENKIKLLNRSPETKDKIKDLKKKGALFGLIGIVKEDAIFAFNCKIPLFNPEKLINGRVDISDKVKKYGLPIIEFQNVVDCLKAFEIHKGNYFHMRFENNFSVISLNNANRYYRPEEEVRVKQIFETNLKGDKSGRDQRILLLLLFHLINEVTTNPYFDKVDYWGTFPSSTPDNTATSVSFLKEAVRVLIDGKPRKGPEILIRQMPMKSKHNSSGTMRLTNKSDKDFDTLIVNPNLIDKIKGKVICIIDDYITNGYSAEAAKHLLFAAGAKEVIFLSFGKFGRKYHWTNYEIKGDVSKIYSYQLINEFPYGDTFRGIEYYNSDNDLEILNFTDLV</sequence>
<geneLocation type="plasmid" evidence="1 2">
    <name>unnamed</name>
</geneLocation>
<dbReference type="Gene3D" id="3.40.50.2020">
    <property type="match status" value="1"/>
</dbReference>
<dbReference type="CDD" id="cd06223">
    <property type="entry name" value="PRTases_typeI"/>
    <property type="match status" value="1"/>
</dbReference>
<reference evidence="1 2" key="1">
    <citation type="submission" date="2023-03" db="EMBL/GenBank/DDBJ databases">
        <title>Plant growth-promoting bacteria for biocontrol of bacterial wilt in tomato.</title>
        <authorList>
            <person name="Song J."/>
            <person name="Jin Y.J."/>
        </authorList>
    </citation>
    <scope>NUCLEOTIDE SEQUENCE [LARGE SCALE GENOMIC DNA]</scope>
    <source>
        <strain evidence="1 2">T36S-23</strain>
        <plasmid evidence="1 2">unnamed</plasmid>
    </source>
</reference>
<dbReference type="Proteomes" id="UP001260090">
    <property type="component" value="Plasmid unnamed"/>
</dbReference>
<dbReference type="SUPFAM" id="SSF53271">
    <property type="entry name" value="PRTase-like"/>
    <property type="match status" value="1"/>
</dbReference>
<keyword evidence="1" id="KW-0328">Glycosyltransferase</keyword>
<dbReference type="AlphaFoldDB" id="A0ABD7ZYW5"/>
<accession>A0ABD7ZYW5</accession>
<dbReference type="InterPro" id="IPR000836">
    <property type="entry name" value="PRTase_dom"/>
</dbReference>
<dbReference type="GeneID" id="93011100"/>
<keyword evidence="1" id="KW-0614">Plasmid</keyword>
<evidence type="ECO:0000313" key="1">
    <source>
        <dbReference type="EMBL" id="WMY18304.1"/>
    </source>
</evidence>
<keyword evidence="1" id="KW-0808">Transferase</keyword>
<protein>
    <submittedName>
        <fullName evidence="1">Phosphoribosyltransferase</fullName>
    </submittedName>
</protein>
<dbReference type="GO" id="GO:0016757">
    <property type="term" value="F:glycosyltransferase activity"/>
    <property type="evidence" value="ECO:0007669"/>
    <property type="project" value="UniProtKB-KW"/>
</dbReference>